<dbReference type="EMBL" id="CP099556">
    <property type="protein sequence ID" value="UYF43949.1"/>
    <property type="molecule type" value="Genomic_DNA"/>
</dbReference>
<keyword evidence="3" id="KW-0812">Transmembrane</keyword>
<dbReference type="InterPro" id="IPR029787">
    <property type="entry name" value="Nucleotide_cyclase"/>
</dbReference>
<evidence type="ECO:0000313" key="5">
    <source>
        <dbReference type="EMBL" id="UYF43949.1"/>
    </source>
</evidence>
<dbReference type="InterPro" id="IPR050469">
    <property type="entry name" value="Diguanylate_Cyclase"/>
</dbReference>
<dbReference type="NCBIfam" id="TIGR00254">
    <property type="entry name" value="GGDEF"/>
    <property type="match status" value="1"/>
</dbReference>
<dbReference type="PROSITE" id="PS50887">
    <property type="entry name" value="GGDEF"/>
    <property type="match status" value="1"/>
</dbReference>
<dbReference type="PANTHER" id="PTHR45138">
    <property type="entry name" value="REGULATORY COMPONENTS OF SENSORY TRANSDUCTION SYSTEM"/>
    <property type="match status" value="1"/>
</dbReference>
<accession>A0AA46NPL4</accession>
<dbReference type="SUPFAM" id="SSF55073">
    <property type="entry name" value="Nucleotide cyclase"/>
    <property type="match status" value="1"/>
</dbReference>
<protein>
    <recommendedName>
        <fullName evidence="1">diguanylate cyclase</fullName>
        <ecNumber evidence="1">2.7.7.65</ecNumber>
    </recommendedName>
</protein>
<evidence type="ECO:0000256" key="1">
    <source>
        <dbReference type="ARBA" id="ARBA00012528"/>
    </source>
</evidence>
<dbReference type="FunFam" id="3.30.70.270:FF:000001">
    <property type="entry name" value="Diguanylate cyclase domain protein"/>
    <property type="match status" value="1"/>
</dbReference>
<comment type="catalytic activity">
    <reaction evidence="2">
        <text>2 GTP = 3',3'-c-di-GMP + 2 diphosphate</text>
        <dbReference type="Rhea" id="RHEA:24898"/>
        <dbReference type="ChEBI" id="CHEBI:33019"/>
        <dbReference type="ChEBI" id="CHEBI:37565"/>
        <dbReference type="ChEBI" id="CHEBI:58805"/>
        <dbReference type="EC" id="2.7.7.65"/>
    </reaction>
</comment>
<evidence type="ECO:0000313" key="6">
    <source>
        <dbReference type="Proteomes" id="UP001164100"/>
    </source>
</evidence>
<dbReference type="Proteomes" id="UP001164100">
    <property type="component" value="Chromosome"/>
</dbReference>
<dbReference type="GO" id="GO:1902201">
    <property type="term" value="P:negative regulation of bacterial-type flagellum-dependent cell motility"/>
    <property type="evidence" value="ECO:0007669"/>
    <property type="project" value="TreeGrafter"/>
</dbReference>
<sequence length="549" mass="64269">MKITKLRHQLYIFQILLTFILFLFLGFIYCFYEIQYKKDIESYVKSEVLLHKKVIISSIENANLEFKKRKDLFYEIHQSALQIMRDNPNIDLKDLQQNLKEEFRLINTEIEIYLIDKTYTIYKTTFQKDLGFNLSIANDAKTFLDKTTKDGKVYLSDFASTDSLNMGYKLYSYSKLDENKYLELGFIDKGISNTVISTISENIKSSNKINVFVVGKNEKGFYTYELVKNSEILNKEEFFKNVEIVSLDNIKKYEILDIGVNLKQQMNIVDNFVTIITPIFEKNMYDVLGFENIVMKLEIDISEKKEFLKDFEKIIILSIVILSIFLIILYVFIKRYFTSPIEKILNSISINKKVDDKQILSLNNELTEISNEYNLLFDKLNEEIDLNKKLLLVDTLTNSYNRKYYVMTMNEVLSLNNRYKMPFSIILFDIDDFKKINDGYGHLVGDKVLINIVKLINEDIRKTDTLYRVGGEEFIIICKNTIKSDAIIIAEKIRKKVEESLNIIENKTITISIGVTEVISDDDENSIYKRVDNNLYMSKNSGKNRVTSN</sequence>
<reference evidence="5" key="1">
    <citation type="journal article" date="2022" name="Front. Microbiol.">
        <title>Species classification and novel plasmid identifications in Arcobacter cryaerophilus and Arcobacter cryaerophilus-like organisms.</title>
        <authorList>
            <person name="Zhou G."/>
            <person name="Wang M."/>
            <person name="Wang H."/>
            <person name="Chen X."/>
            <person name="Gu Y."/>
            <person name="Shao Z."/>
            <person name="Zhang J."/>
            <person name="Zhang M."/>
        </authorList>
    </citation>
    <scope>NUCLEOTIDE SEQUENCE</scope>
    <source>
        <strain evidence="5">ICDCAC48</strain>
    </source>
</reference>
<dbReference type="GO" id="GO:0043709">
    <property type="term" value="P:cell adhesion involved in single-species biofilm formation"/>
    <property type="evidence" value="ECO:0007669"/>
    <property type="project" value="TreeGrafter"/>
</dbReference>
<dbReference type="CDD" id="cd01949">
    <property type="entry name" value="GGDEF"/>
    <property type="match status" value="1"/>
</dbReference>
<dbReference type="EC" id="2.7.7.65" evidence="1"/>
<keyword evidence="3" id="KW-0472">Membrane</keyword>
<dbReference type="RefSeq" id="WP_263514846.1">
    <property type="nucleotide sequence ID" value="NZ_CP099556.1"/>
</dbReference>
<feature type="transmembrane region" description="Helical" evidence="3">
    <location>
        <begin position="12"/>
        <end position="32"/>
    </location>
</feature>
<dbReference type="InterPro" id="IPR043128">
    <property type="entry name" value="Rev_trsase/Diguanyl_cyclase"/>
</dbReference>
<proteinExistence type="predicted"/>
<dbReference type="Pfam" id="PF00990">
    <property type="entry name" value="GGDEF"/>
    <property type="match status" value="1"/>
</dbReference>
<dbReference type="InterPro" id="IPR000160">
    <property type="entry name" value="GGDEF_dom"/>
</dbReference>
<dbReference type="GO" id="GO:0052621">
    <property type="term" value="F:diguanylate cyclase activity"/>
    <property type="evidence" value="ECO:0007669"/>
    <property type="project" value="UniProtKB-EC"/>
</dbReference>
<dbReference type="SMART" id="SM00267">
    <property type="entry name" value="GGDEF"/>
    <property type="match status" value="1"/>
</dbReference>
<dbReference type="GO" id="GO:0005886">
    <property type="term" value="C:plasma membrane"/>
    <property type="evidence" value="ECO:0007669"/>
    <property type="project" value="TreeGrafter"/>
</dbReference>
<dbReference type="Gene3D" id="3.30.70.270">
    <property type="match status" value="1"/>
</dbReference>
<evidence type="ECO:0000256" key="3">
    <source>
        <dbReference type="SAM" id="Phobius"/>
    </source>
</evidence>
<feature type="transmembrane region" description="Helical" evidence="3">
    <location>
        <begin position="314"/>
        <end position="333"/>
    </location>
</feature>
<evidence type="ECO:0000259" key="4">
    <source>
        <dbReference type="PROSITE" id="PS50887"/>
    </source>
</evidence>
<name>A0AA46NPL4_9BACT</name>
<feature type="domain" description="GGDEF" evidence="4">
    <location>
        <begin position="421"/>
        <end position="549"/>
    </location>
</feature>
<organism evidence="5 6">
    <name type="scientific">Aliarcobacter cryaerophilus</name>
    <dbReference type="NCBI Taxonomy" id="28198"/>
    <lineage>
        <taxon>Bacteria</taxon>
        <taxon>Pseudomonadati</taxon>
        <taxon>Campylobacterota</taxon>
        <taxon>Epsilonproteobacteria</taxon>
        <taxon>Campylobacterales</taxon>
        <taxon>Arcobacteraceae</taxon>
        <taxon>Aliarcobacter</taxon>
    </lineage>
</organism>
<keyword evidence="3" id="KW-1133">Transmembrane helix</keyword>
<dbReference type="PANTHER" id="PTHR45138:SF9">
    <property type="entry name" value="DIGUANYLATE CYCLASE DGCM-RELATED"/>
    <property type="match status" value="1"/>
</dbReference>
<dbReference type="AlphaFoldDB" id="A0AA46NPL4"/>
<evidence type="ECO:0000256" key="2">
    <source>
        <dbReference type="ARBA" id="ARBA00034247"/>
    </source>
</evidence>
<gene>
    <name evidence="5" type="ORF">NGX11_03195</name>
</gene>